<sequence length="91" mass="10144">SASHRAAGQKKKRTIAGEKELSLRLSAGWQPLSEGRTLLASRHTSSPYIGPRLTLEKLASPDPRLNLKRMHHMSYYACHAIMVHRPPSTSD</sequence>
<dbReference type="KEGG" id="pgri:PgNI_09688"/>
<dbReference type="Proteomes" id="UP000515153">
    <property type="component" value="Unplaced"/>
</dbReference>
<dbReference type="AlphaFoldDB" id="A0A6P8AT87"/>
<organism evidence="1 2">
    <name type="scientific">Pyricularia grisea</name>
    <name type="common">Crabgrass-specific blast fungus</name>
    <name type="synonym">Magnaporthe grisea</name>
    <dbReference type="NCBI Taxonomy" id="148305"/>
    <lineage>
        <taxon>Eukaryota</taxon>
        <taxon>Fungi</taxon>
        <taxon>Dikarya</taxon>
        <taxon>Ascomycota</taxon>
        <taxon>Pezizomycotina</taxon>
        <taxon>Sordariomycetes</taxon>
        <taxon>Sordariomycetidae</taxon>
        <taxon>Magnaporthales</taxon>
        <taxon>Pyriculariaceae</taxon>
        <taxon>Pyricularia</taxon>
    </lineage>
</organism>
<protein>
    <submittedName>
        <fullName evidence="2">Uncharacterized protein</fullName>
    </submittedName>
</protein>
<name>A0A6P8AT87_PYRGI</name>
<evidence type="ECO:0000313" key="2">
    <source>
        <dbReference type="RefSeq" id="XP_030978105.1"/>
    </source>
</evidence>
<evidence type="ECO:0000313" key="1">
    <source>
        <dbReference type="Proteomes" id="UP000515153"/>
    </source>
</evidence>
<dbReference type="RefSeq" id="XP_030978105.1">
    <property type="nucleotide sequence ID" value="XM_031129670.1"/>
</dbReference>
<reference evidence="2" key="2">
    <citation type="submission" date="2019-10" db="EMBL/GenBank/DDBJ databases">
        <authorList>
            <consortium name="NCBI Genome Project"/>
        </authorList>
    </citation>
    <scope>NUCLEOTIDE SEQUENCE</scope>
    <source>
        <strain evidence="2">NI907</strain>
    </source>
</reference>
<dbReference type="GeneID" id="41964578"/>
<reference evidence="2" key="3">
    <citation type="submission" date="2025-08" db="UniProtKB">
        <authorList>
            <consortium name="RefSeq"/>
        </authorList>
    </citation>
    <scope>IDENTIFICATION</scope>
    <source>
        <strain evidence="2">NI907</strain>
    </source>
</reference>
<reference evidence="2" key="1">
    <citation type="journal article" date="2019" name="Mol. Biol. Evol.">
        <title>Blast fungal genomes show frequent chromosomal changes, gene gains and losses, and effector gene turnover.</title>
        <authorList>
            <person name="Gomez Luciano L.B."/>
            <person name="Jason Tsai I."/>
            <person name="Chuma I."/>
            <person name="Tosa Y."/>
            <person name="Chen Y.H."/>
            <person name="Li J.Y."/>
            <person name="Li M.Y."/>
            <person name="Jade Lu M.Y."/>
            <person name="Nakayashiki H."/>
            <person name="Li W.H."/>
        </authorList>
    </citation>
    <scope>NUCLEOTIDE SEQUENCE</scope>
    <source>
        <strain evidence="2">NI907</strain>
    </source>
</reference>
<keyword evidence="1" id="KW-1185">Reference proteome</keyword>
<proteinExistence type="predicted"/>
<feature type="non-terminal residue" evidence="2">
    <location>
        <position position="1"/>
    </location>
</feature>
<gene>
    <name evidence="2" type="ORF">PgNI_09688</name>
</gene>
<accession>A0A6P8AT87</accession>